<keyword evidence="7" id="KW-1185">Reference proteome</keyword>
<dbReference type="Pfam" id="PF00440">
    <property type="entry name" value="TetR_N"/>
    <property type="match status" value="1"/>
</dbReference>
<sequence length="213" mass="23486">MSTAPSGPRGPYARSAERRRSIARAVLDTVLEEGHERVTTAGIARRVGTSEATALYHFPTKEHLLVAALELSDEEAGLRPFTSDPGMDLEDLRGFVETTMERTHIMRLHTVLLGRATSPGHPAQEFITRHHRSAVEHFTGVVRHRQRAGTAHPGLDPAGVARQFVAAWDGLQAQWLLDPSFDFGEDLVQIFRRLTGQNWMEGRAALLDPAAGL</sequence>
<feature type="domain" description="HTH tetR-type" evidence="5">
    <location>
        <begin position="16"/>
        <end position="76"/>
    </location>
</feature>
<dbReference type="EMBL" id="FQZK01000001">
    <property type="protein sequence ID" value="SHI67179.1"/>
    <property type="molecule type" value="Genomic_DNA"/>
</dbReference>
<dbReference type="GO" id="GO:0000976">
    <property type="term" value="F:transcription cis-regulatory region binding"/>
    <property type="evidence" value="ECO:0007669"/>
    <property type="project" value="TreeGrafter"/>
</dbReference>
<dbReference type="PROSITE" id="PS50977">
    <property type="entry name" value="HTH_TETR_2"/>
    <property type="match status" value="1"/>
</dbReference>
<gene>
    <name evidence="6" type="ORF">SAMN05421803_101893</name>
</gene>
<evidence type="ECO:0000313" key="7">
    <source>
        <dbReference type="Proteomes" id="UP000184452"/>
    </source>
</evidence>
<dbReference type="GO" id="GO:0003700">
    <property type="term" value="F:DNA-binding transcription factor activity"/>
    <property type="evidence" value="ECO:0007669"/>
    <property type="project" value="TreeGrafter"/>
</dbReference>
<keyword evidence="2 4" id="KW-0238">DNA-binding</keyword>
<dbReference type="InterPro" id="IPR009057">
    <property type="entry name" value="Homeodomain-like_sf"/>
</dbReference>
<evidence type="ECO:0000256" key="2">
    <source>
        <dbReference type="ARBA" id="ARBA00023125"/>
    </source>
</evidence>
<dbReference type="OrthoDB" id="7505659at2"/>
<dbReference type="InterPro" id="IPR036271">
    <property type="entry name" value="Tet_transcr_reg_TetR-rel_C_sf"/>
</dbReference>
<organism evidence="6 7">
    <name type="scientific">Nocardiopsis flavescens</name>
    <dbReference type="NCBI Taxonomy" id="758803"/>
    <lineage>
        <taxon>Bacteria</taxon>
        <taxon>Bacillati</taxon>
        <taxon>Actinomycetota</taxon>
        <taxon>Actinomycetes</taxon>
        <taxon>Streptosporangiales</taxon>
        <taxon>Nocardiopsidaceae</taxon>
        <taxon>Nocardiopsis</taxon>
    </lineage>
</organism>
<evidence type="ECO:0000259" key="5">
    <source>
        <dbReference type="PROSITE" id="PS50977"/>
    </source>
</evidence>
<keyword evidence="1" id="KW-0805">Transcription regulation</keyword>
<dbReference type="InterPro" id="IPR050109">
    <property type="entry name" value="HTH-type_TetR-like_transc_reg"/>
</dbReference>
<proteinExistence type="predicted"/>
<dbReference type="SUPFAM" id="SSF48498">
    <property type="entry name" value="Tetracyclin repressor-like, C-terminal domain"/>
    <property type="match status" value="1"/>
</dbReference>
<name>A0A1M6D1V6_9ACTN</name>
<keyword evidence="3" id="KW-0804">Transcription</keyword>
<protein>
    <submittedName>
        <fullName evidence="6">DNA-binding transcriptional regulator, AcrR family</fullName>
    </submittedName>
</protein>
<dbReference type="PANTHER" id="PTHR30055">
    <property type="entry name" value="HTH-TYPE TRANSCRIPTIONAL REGULATOR RUTR"/>
    <property type="match status" value="1"/>
</dbReference>
<accession>A0A1M6D1V6</accession>
<evidence type="ECO:0000256" key="3">
    <source>
        <dbReference type="ARBA" id="ARBA00023163"/>
    </source>
</evidence>
<dbReference type="Proteomes" id="UP000184452">
    <property type="component" value="Unassembled WGS sequence"/>
</dbReference>
<dbReference type="RefSeq" id="WP_073375475.1">
    <property type="nucleotide sequence ID" value="NZ_FQZK01000001.1"/>
</dbReference>
<feature type="DNA-binding region" description="H-T-H motif" evidence="4">
    <location>
        <begin position="39"/>
        <end position="58"/>
    </location>
</feature>
<evidence type="ECO:0000313" key="6">
    <source>
        <dbReference type="EMBL" id="SHI67179.1"/>
    </source>
</evidence>
<reference evidence="6 7" key="1">
    <citation type="submission" date="2016-11" db="EMBL/GenBank/DDBJ databases">
        <authorList>
            <person name="Jaros S."/>
            <person name="Januszkiewicz K."/>
            <person name="Wedrychowicz H."/>
        </authorList>
    </citation>
    <scope>NUCLEOTIDE SEQUENCE [LARGE SCALE GENOMIC DNA]</scope>
    <source>
        <strain evidence="6 7">CGMCC 4.5723</strain>
    </source>
</reference>
<evidence type="ECO:0000256" key="1">
    <source>
        <dbReference type="ARBA" id="ARBA00023015"/>
    </source>
</evidence>
<dbReference type="InterPro" id="IPR001647">
    <property type="entry name" value="HTH_TetR"/>
</dbReference>
<dbReference type="SUPFAM" id="SSF46689">
    <property type="entry name" value="Homeodomain-like"/>
    <property type="match status" value="1"/>
</dbReference>
<dbReference type="AlphaFoldDB" id="A0A1M6D1V6"/>
<dbReference type="PANTHER" id="PTHR30055:SF234">
    <property type="entry name" value="HTH-TYPE TRANSCRIPTIONAL REGULATOR BETI"/>
    <property type="match status" value="1"/>
</dbReference>
<evidence type="ECO:0000256" key="4">
    <source>
        <dbReference type="PROSITE-ProRule" id="PRU00335"/>
    </source>
</evidence>
<dbReference type="Gene3D" id="1.10.357.10">
    <property type="entry name" value="Tetracycline Repressor, domain 2"/>
    <property type="match status" value="1"/>
</dbReference>
<dbReference type="STRING" id="758803.SAMN05421803_101893"/>